<evidence type="ECO:0000313" key="2">
    <source>
        <dbReference type="Proteomes" id="UP001239782"/>
    </source>
</evidence>
<dbReference type="KEGG" id="plei:Q9312_02535"/>
<dbReference type="AlphaFoldDB" id="A0AA51RUB8"/>
<evidence type="ECO:0000313" key="1">
    <source>
        <dbReference type="EMBL" id="WMS87813.1"/>
    </source>
</evidence>
<dbReference type="RefSeq" id="WP_309202970.1">
    <property type="nucleotide sequence ID" value="NZ_CP133548.1"/>
</dbReference>
<gene>
    <name evidence="1" type="ORF">Q9312_02535</name>
</gene>
<keyword evidence="2" id="KW-1185">Reference proteome</keyword>
<sequence length="113" mass="11786">MSSNTHTTMSQLTCPHGGSITIASSNTSVFADQSSVATISDTFTVVGCPFQIPGTPPIPSPCVTVQWIKSDLRVKVSGQFTVSAQSVGLCLSAQQLPQGQVMSVNTQLKVSSQ</sequence>
<accession>A0AA51RUB8</accession>
<dbReference type="EMBL" id="CP133548">
    <property type="protein sequence ID" value="WMS87813.1"/>
    <property type="molecule type" value="Genomic_DNA"/>
</dbReference>
<proteinExistence type="predicted"/>
<organism evidence="1 2">
    <name type="scientific">Pleionea litopenaei</name>
    <dbReference type="NCBI Taxonomy" id="3070815"/>
    <lineage>
        <taxon>Bacteria</taxon>
        <taxon>Pseudomonadati</taxon>
        <taxon>Pseudomonadota</taxon>
        <taxon>Gammaproteobacteria</taxon>
        <taxon>Oceanospirillales</taxon>
        <taxon>Pleioneaceae</taxon>
        <taxon>Pleionea</taxon>
    </lineage>
</organism>
<dbReference type="Proteomes" id="UP001239782">
    <property type="component" value="Chromosome"/>
</dbReference>
<reference evidence="1 2" key="1">
    <citation type="submission" date="2023-08" db="EMBL/GenBank/DDBJ databases">
        <title>Pleionea litopenaei sp. nov., isolated from stomach of juvenile Litopenaeus vannamei.</title>
        <authorList>
            <person name="Rho A.M."/>
            <person name="Hwang C.Y."/>
        </authorList>
    </citation>
    <scope>NUCLEOTIDE SEQUENCE [LARGE SCALE GENOMIC DNA]</scope>
    <source>
        <strain evidence="1 2">HL-JVS1</strain>
    </source>
</reference>
<protein>
    <submittedName>
        <fullName evidence="1">Uncharacterized protein</fullName>
    </submittedName>
</protein>
<name>A0AA51RUB8_9GAMM</name>